<dbReference type="RefSeq" id="WP_002711719.1">
    <property type="nucleotide sequence ID" value="NZ_KB375281.1"/>
</dbReference>
<protein>
    <submittedName>
        <fullName evidence="2">Uncharacterized protein</fullName>
    </submittedName>
</protein>
<proteinExistence type="predicted"/>
<dbReference type="OrthoDB" id="8253086at2"/>
<gene>
    <name evidence="2" type="ORF">HMPREF9696_00853</name>
</gene>
<keyword evidence="3" id="KW-1185">Reference proteome</keyword>
<reference evidence="2 3" key="1">
    <citation type="submission" date="2012-04" db="EMBL/GenBank/DDBJ databases">
        <title>The Genome Sequence of Afipia clevelandensis ATCC 49720.</title>
        <authorList>
            <consortium name="The Broad Institute Genome Sequencing Platform"/>
            <person name="Earl A."/>
            <person name="Ward D."/>
            <person name="Feldgarden M."/>
            <person name="Gevers D."/>
            <person name="Huys G."/>
            <person name="Walker B."/>
            <person name="Young S.K."/>
            <person name="Zeng Q."/>
            <person name="Gargeya S."/>
            <person name="Fitzgerald M."/>
            <person name="Haas B."/>
            <person name="Abouelleil A."/>
            <person name="Alvarado L."/>
            <person name="Arachchi H.M."/>
            <person name="Berlin A."/>
            <person name="Chapman S.B."/>
            <person name="Goldberg J."/>
            <person name="Griggs A."/>
            <person name="Gujja S."/>
            <person name="Hansen M."/>
            <person name="Howarth C."/>
            <person name="Imamovic A."/>
            <person name="Larimer J."/>
            <person name="McCowen C."/>
            <person name="Montmayeur A."/>
            <person name="Murphy C."/>
            <person name="Neiman D."/>
            <person name="Pearson M."/>
            <person name="Priest M."/>
            <person name="Roberts A."/>
            <person name="Saif S."/>
            <person name="Shea T."/>
            <person name="Sisk P."/>
            <person name="Sykes S."/>
            <person name="Wortman J."/>
            <person name="Nusbaum C."/>
            <person name="Birren B."/>
        </authorList>
    </citation>
    <scope>NUCLEOTIDE SEQUENCE [LARGE SCALE GENOMIC DNA]</scope>
    <source>
        <strain evidence="2 3">ATCC 49720</strain>
    </source>
</reference>
<name>K8PCP2_9BRAD</name>
<accession>K8PCP2</accession>
<dbReference type="AlphaFoldDB" id="K8PCP2"/>
<feature type="coiled-coil region" evidence="1">
    <location>
        <begin position="10"/>
        <end position="54"/>
    </location>
</feature>
<dbReference type="Proteomes" id="UP000001095">
    <property type="component" value="Unassembled WGS sequence"/>
</dbReference>
<evidence type="ECO:0000256" key="1">
    <source>
        <dbReference type="SAM" id="Coils"/>
    </source>
</evidence>
<evidence type="ECO:0000313" key="3">
    <source>
        <dbReference type="Proteomes" id="UP000001095"/>
    </source>
</evidence>
<keyword evidence="1" id="KW-0175">Coiled coil</keyword>
<dbReference type="HOGENOM" id="CLU_193548_0_0_5"/>
<organism evidence="2 3">
    <name type="scientific">Afipia clevelandensis ATCC 49720</name>
    <dbReference type="NCBI Taxonomy" id="883079"/>
    <lineage>
        <taxon>Bacteria</taxon>
        <taxon>Pseudomonadati</taxon>
        <taxon>Pseudomonadota</taxon>
        <taxon>Alphaproteobacteria</taxon>
        <taxon>Hyphomicrobiales</taxon>
        <taxon>Nitrobacteraceae</taxon>
        <taxon>Afipia</taxon>
    </lineage>
</organism>
<evidence type="ECO:0000313" key="2">
    <source>
        <dbReference type="EMBL" id="EKS40402.1"/>
    </source>
</evidence>
<dbReference type="EMBL" id="AGWY01000003">
    <property type="protein sequence ID" value="EKS40402.1"/>
    <property type="molecule type" value="Genomic_DNA"/>
</dbReference>
<sequence length="81" mass="9513">MELEYLRIEIERMRTQVRRQRGDIRKLQHAGISTASAEALLERMQAKVDELCAERDKRVGETRLKYAGTNKVIKGPQIRFR</sequence>
<dbReference type="PATRIC" id="fig|883079.3.peg.876"/>
<comment type="caution">
    <text evidence="2">The sequence shown here is derived from an EMBL/GenBank/DDBJ whole genome shotgun (WGS) entry which is preliminary data.</text>
</comment>